<dbReference type="RefSeq" id="WP_054552544.1">
    <property type="nucleotide sequence ID" value="NZ_LJTC01000004.1"/>
</dbReference>
<evidence type="ECO:0000313" key="3">
    <source>
        <dbReference type="Proteomes" id="UP000050378"/>
    </source>
</evidence>
<dbReference type="InterPro" id="IPR010344">
    <property type="entry name" value="YbjH"/>
</dbReference>
<comment type="caution">
    <text evidence="2">The sequence shown here is derived from an EMBL/GenBank/DDBJ whole genome shotgun (WGS) entry which is preliminary data.</text>
</comment>
<dbReference type="EMBL" id="LJTC01000004">
    <property type="protein sequence ID" value="KPM84287.1"/>
    <property type="molecule type" value="Genomic_DNA"/>
</dbReference>
<evidence type="ECO:0000313" key="2">
    <source>
        <dbReference type="EMBL" id="KPM84287.1"/>
    </source>
</evidence>
<gene>
    <name evidence="2" type="ORF">AOG27_08285</name>
</gene>
<sequence length="714" mass="79996">MPKLNLLFLSCAAALSLPIAADEIKSYQSFSGYTGLINTPNAEAIRSGSVDIGYNNLLDLRGQSYLDGHNFIFSAGLFEGFEVSGQVSAESMHDNIFYSEGRGQMRDLSFNAKYRLPYIPKDWFSVAIGAKDIGGAANNYKTFYAVASKELWDFRFSAGLGSSDRLTGEMNGAFAGIEWQPLEWFSLLTEYDAEAVNAAARITIPKKWLYDIGEITFTSRFYSSTDFSEDKDTYWGVNFTLPLSDEAKTNYEPVKPAPYVAPTSNTPAAKVNDYGLGFIQTSVAPKLAEQPDALTVTSAEQSQTQNSQKVVSSSLSKQAITLKDALINDGFENVVVGYNSTTVFVNFENSVFNRNDIDAIGVVLGRIAENIVNENTHYSVQLSKTDIPLLAISGNIDNYRLFIEKGISPDLNVQQDKAVIPEGVTWAGKAQASPYFKPRVTLSPAISNTYATELGVFDYSIAIRADVDVPLWKGAGVILGGQVNVENSDDYDERGPFRRYRQETEFDRAMFYQTFKLPFGFYNQTQVGFIKERYDLTGITNETTWLSDEGRHRISAQLGSYKYEDYRGSKTFQALNYQYNWVEQDITLHAQAGNYWYEDSGYKLESRFWFGDSYLAVYYEDTNTTKAGLAFSIPLSPRKDMKAYKFGQIKGTESYRHTASTEIGESTNRLVFSQGFIPGSAISTYRTFLNQGRLSSDYVYQNLARLKEAYLTYR</sequence>
<dbReference type="PATRIC" id="fig|570156.3.peg.2713"/>
<feature type="chain" id="PRO_5006138463" description="Exopolysaccharide biosynthesis protein YbjH" evidence="1">
    <location>
        <begin position="22"/>
        <end position="714"/>
    </location>
</feature>
<evidence type="ECO:0008006" key="4">
    <source>
        <dbReference type="Google" id="ProtNLM"/>
    </source>
</evidence>
<dbReference type="OrthoDB" id="5392628at2"/>
<dbReference type="STRING" id="570156.AOG27_08285"/>
<proteinExistence type="predicted"/>
<reference evidence="2 3" key="1">
    <citation type="submission" date="2015-09" db="EMBL/GenBank/DDBJ databases">
        <title>Draft Genome Sequence of Pseudoalteromonas lipolytica UCD-48B.</title>
        <authorList>
            <person name="Krusor M."/>
            <person name="Coil D.A."/>
            <person name="Lang J.M."/>
            <person name="Eisen J.A."/>
            <person name="Alexiev A."/>
        </authorList>
    </citation>
    <scope>NUCLEOTIDE SEQUENCE [LARGE SCALE GENOMIC DNA]</scope>
    <source>
        <strain evidence="2 3">UCD-48B</strain>
    </source>
</reference>
<organism evidence="2 3">
    <name type="scientific">Pseudoalteromonas lipolytica</name>
    <dbReference type="NCBI Taxonomy" id="570156"/>
    <lineage>
        <taxon>Bacteria</taxon>
        <taxon>Pseudomonadati</taxon>
        <taxon>Pseudomonadota</taxon>
        <taxon>Gammaproteobacteria</taxon>
        <taxon>Alteromonadales</taxon>
        <taxon>Pseudoalteromonadaceae</taxon>
        <taxon>Pseudoalteromonas</taxon>
    </lineage>
</organism>
<keyword evidence="1" id="KW-0732">Signal</keyword>
<dbReference type="Pfam" id="PF06082">
    <property type="entry name" value="YjbH"/>
    <property type="match status" value="2"/>
</dbReference>
<accession>A0A0P7EGS1</accession>
<dbReference type="AlphaFoldDB" id="A0A0P7EGS1"/>
<evidence type="ECO:0000256" key="1">
    <source>
        <dbReference type="SAM" id="SignalP"/>
    </source>
</evidence>
<feature type="signal peptide" evidence="1">
    <location>
        <begin position="1"/>
        <end position="21"/>
    </location>
</feature>
<name>A0A0P7EGS1_9GAMM</name>
<protein>
    <recommendedName>
        <fullName evidence="4">Exopolysaccharide biosynthesis protein YbjH</fullName>
    </recommendedName>
</protein>
<dbReference type="Proteomes" id="UP000050378">
    <property type="component" value="Unassembled WGS sequence"/>
</dbReference>